<accession>A0A386WEF8</accession>
<dbReference type="EMBL" id="CP024087">
    <property type="protein sequence ID" value="AYF26786.1"/>
    <property type="molecule type" value="Genomic_DNA"/>
</dbReference>
<proteinExistence type="predicted"/>
<organism evidence="1 2">
    <name type="scientific">Micromonospora tulbaghiae</name>
    <dbReference type="NCBI Taxonomy" id="479978"/>
    <lineage>
        <taxon>Bacteria</taxon>
        <taxon>Bacillati</taxon>
        <taxon>Actinomycetota</taxon>
        <taxon>Actinomycetes</taxon>
        <taxon>Micromonosporales</taxon>
        <taxon>Micromonosporaceae</taxon>
        <taxon>Micromonospora</taxon>
    </lineage>
</organism>
<sequence length="76" mass="8779">MPLLRVHLDSDRSTARRVLQLHQEGKTHHESREAAREQVWRQGRTPAGDPIFVGVTNGRRSVKLLYDVEVYSDTVR</sequence>
<dbReference type="AlphaFoldDB" id="A0A386WEF8"/>
<dbReference type="KEGG" id="mtua:CSH63_04775"/>
<protein>
    <submittedName>
        <fullName evidence="1">Uncharacterized protein</fullName>
    </submittedName>
</protein>
<evidence type="ECO:0000313" key="2">
    <source>
        <dbReference type="Proteomes" id="UP000267804"/>
    </source>
</evidence>
<gene>
    <name evidence="1" type="ORF">CSH63_04775</name>
</gene>
<reference evidence="1 2" key="1">
    <citation type="submission" date="2017-10" db="EMBL/GenBank/DDBJ databases">
        <title>Integration of genomic and chemical information greatly accelerates assignment of the full stereostructure of myelolactone, a potent inhibitor of myeloma from a marine-derived Micromonospora.</title>
        <authorList>
            <person name="Kim M.C."/>
            <person name="Machado H."/>
            <person name="Jensen P.R."/>
            <person name="Fenical W."/>
        </authorList>
    </citation>
    <scope>NUCLEOTIDE SEQUENCE [LARGE SCALE GENOMIC DNA]</scope>
    <source>
        <strain evidence="1 2">CNY-010</strain>
    </source>
</reference>
<dbReference type="RefSeq" id="WP_120569201.1">
    <property type="nucleotide sequence ID" value="NZ_CP024087.1"/>
</dbReference>
<dbReference type="Proteomes" id="UP000267804">
    <property type="component" value="Chromosome"/>
</dbReference>
<evidence type="ECO:0000313" key="1">
    <source>
        <dbReference type="EMBL" id="AYF26786.1"/>
    </source>
</evidence>
<name>A0A386WEF8_9ACTN</name>